<gene>
    <name evidence="3" type="primary">Sec14l2</name>
    <name evidence="3" type="ORF">NPIL_336991</name>
</gene>
<dbReference type="EMBL" id="BMAW01062500">
    <property type="protein sequence ID" value="GFT36115.1"/>
    <property type="molecule type" value="Genomic_DNA"/>
</dbReference>
<protein>
    <submittedName>
        <fullName evidence="3">SEC14-like protein 2</fullName>
    </submittedName>
</protein>
<keyword evidence="4" id="KW-1185">Reference proteome</keyword>
<dbReference type="InterPro" id="IPR001251">
    <property type="entry name" value="CRAL-TRIO_dom"/>
</dbReference>
<dbReference type="InterPro" id="IPR036598">
    <property type="entry name" value="GOLD_dom_sf"/>
</dbReference>
<dbReference type="OrthoDB" id="1434354at2759"/>
<dbReference type="Gene3D" id="2.60.120.680">
    <property type="entry name" value="GOLD domain"/>
    <property type="match status" value="1"/>
</dbReference>
<dbReference type="AlphaFoldDB" id="A0A8X6TQD3"/>
<dbReference type="InterPro" id="IPR009038">
    <property type="entry name" value="GOLD_dom"/>
</dbReference>
<dbReference type="InterPro" id="IPR051064">
    <property type="entry name" value="SEC14/CRAL-TRIO_domain"/>
</dbReference>
<dbReference type="PROSITE" id="PS50191">
    <property type="entry name" value="CRAL_TRIO"/>
    <property type="match status" value="1"/>
</dbReference>
<dbReference type="InterPro" id="IPR036865">
    <property type="entry name" value="CRAL-TRIO_dom_sf"/>
</dbReference>
<dbReference type="Gene3D" id="3.40.525.10">
    <property type="entry name" value="CRAL-TRIO lipid binding domain"/>
    <property type="match status" value="1"/>
</dbReference>
<dbReference type="SMART" id="SM00516">
    <property type="entry name" value="SEC14"/>
    <property type="match status" value="1"/>
</dbReference>
<dbReference type="Pfam" id="PF00650">
    <property type="entry name" value="CRAL_TRIO"/>
    <property type="match status" value="1"/>
</dbReference>
<evidence type="ECO:0000259" key="1">
    <source>
        <dbReference type="PROSITE" id="PS50191"/>
    </source>
</evidence>
<dbReference type="PROSITE" id="PS50866">
    <property type="entry name" value="GOLD"/>
    <property type="match status" value="1"/>
</dbReference>
<dbReference type="SUPFAM" id="SSF52087">
    <property type="entry name" value="CRAL/TRIO domain"/>
    <property type="match status" value="1"/>
</dbReference>
<dbReference type="GO" id="GO:0005737">
    <property type="term" value="C:cytoplasm"/>
    <property type="evidence" value="ECO:0007669"/>
    <property type="project" value="TreeGrafter"/>
</dbReference>
<name>A0A8X6TQD3_NEPPI</name>
<dbReference type="PANTHER" id="PTHR23324:SF83">
    <property type="entry name" value="SEC14-LIKE PROTEIN 2"/>
    <property type="match status" value="1"/>
</dbReference>
<dbReference type="Pfam" id="PF03765">
    <property type="entry name" value="CRAL_TRIO_N"/>
    <property type="match status" value="1"/>
</dbReference>
<dbReference type="InterPro" id="IPR011074">
    <property type="entry name" value="CRAL/TRIO_N_dom"/>
</dbReference>
<proteinExistence type="predicted"/>
<dbReference type="CDD" id="cd00170">
    <property type="entry name" value="SEC14"/>
    <property type="match status" value="1"/>
</dbReference>
<feature type="domain" description="GOLD" evidence="2">
    <location>
        <begin position="267"/>
        <end position="381"/>
    </location>
</feature>
<organism evidence="3 4">
    <name type="scientific">Nephila pilipes</name>
    <name type="common">Giant wood spider</name>
    <name type="synonym">Nephila maculata</name>
    <dbReference type="NCBI Taxonomy" id="299642"/>
    <lineage>
        <taxon>Eukaryota</taxon>
        <taxon>Metazoa</taxon>
        <taxon>Ecdysozoa</taxon>
        <taxon>Arthropoda</taxon>
        <taxon>Chelicerata</taxon>
        <taxon>Arachnida</taxon>
        <taxon>Araneae</taxon>
        <taxon>Araneomorphae</taxon>
        <taxon>Entelegynae</taxon>
        <taxon>Araneoidea</taxon>
        <taxon>Nephilidae</taxon>
        <taxon>Nephila</taxon>
    </lineage>
</organism>
<dbReference type="PANTHER" id="PTHR23324">
    <property type="entry name" value="SEC14 RELATED PROTEIN"/>
    <property type="match status" value="1"/>
</dbReference>
<sequence>MSGYLGDLSPSQERALKEMREILSDQLLPQHDDHFLLQFLRARRFDMKRTEDMLRRHFEFRKEFPEEYMVNEYKPPQILLDHLLPPLIGYDKEGCPVRIIHVGHQDIKGLLCCVRRPEIRKCITWFLDTDKEEMRKRSKETGVHIETRTFIFDLDGLSLRQIYRRDVYELAISFLKLYEGNFPENLKVAFIINTPSFFYCLFNMVKSLLSDDTVKKLKIYGYNGWKEDLQEHIEADLLPVIYGGTRTDPDGNPNCPSLVRVFNPIPKEMYLKNLNRLNLDDEDVRKVVVGRRSKHNIPLKVELPGSTVGWEVECSNCDIKVSLLYSEGSSPETVVQSSLIKSDFGVERGCHYAEKTGKYSLVFDNSYSLLRSKLIRYRAYVSTCTVKETDLPKPVSTENGNSCIMAH</sequence>
<dbReference type="SUPFAM" id="SSF46938">
    <property type="entry name" value="CRAL/TRIO N-terminal domain"/>
    <property type="match status" value="1"/>
</dbReference>
<comment type="caution">
    <text evidence="3">The sequence shown here is derived from an EMBL/GenBank/DDBJ whole genome shotgun (WGS) entry which is preliminary data.</text>
</comment>
<dbReference type="SMART" id="SM01100">
    <property type="entry name" value="CRAL_TRIO_N"/>
    <property type="match status" value="1"/>
</dbReference>
<evidence type="ECO:0000313" key="3">
    <source>
        <dbReference type="EMBL" id="GFT36115.1"/>
    </source>
</evidence>
<accession>A0A8X6TQD3</accession>
<feature type="domain" description="CRAL-TRIO" evidence="1">
    <location>
        <begin position="75"/>
        <end position="250"/>
    </location>
</feature>
<dbReference type="PRINTS" id="PR00180">
    <property type="entry name" value="CRETINALDHBP"/>
</dbReference>
<dbReference type="SUPFAM" id="SSF101576">
    <property type="entry name" value="Supernatant protein factor (SPF), C-terminal domain"/>
    <property type="match status" value="1"/>
</dbReference>
<dbReference type="InterPro" id="IPR036273">
    <property type="entry name" value="CRAL/TRIO_N_dom_sf"/>
</dbReference>
<reference evidence="3" key="1">
    <citation type="submission" date="2020-08" db="EMBL/GenBank/DDBJ databases">
        <title>Multicomponent nature underlies the extraordinary mechanical properties of spider dragline silk.</title>
        <authorList>
            <person name="Kono N."/>
            <person name="Nakamura H."/>
            <person name="Mori M."/>
            <person name="Yoshida Y."/>
            <person name="Ohtoshi R."/>
            <person name="Malay A.D."/>
            <person name="Moran D.A.P."/>
            <person name="Tomita M."/>
            <person name="Numata K."/>
            <person name="Arakawa K."/>
        </authorList>
    </citation>
    <scope>NUCLEOTIDE SEQUENCE</scope>
</reference>
<evidence type="ECO:0000259" key="2">
    <source>
        <dbReference type="PROSITE" id="PS50866"/>
    </source>
</evidence>
<dbReference type="Proteomes" id="UP000887013">
    <property type="component" value="Unassembled WGS sequence"/>
</dbReference>
<evidence type="ECO:0000313" key="4">
    <source>
        <dbReference type="Proteomes" id="UP000887013"/>
    </source>
</evidence>